<reference evidence="1" key="1">
    <citation type="submission" date="2019-03" db="EMBL/GenBank/DDBJ databases">
        <title>WGS assembly of Setaria viridis.</title>
        <authorList>
            <person name="Huang P."/>
            <person name="Jenkins J."/>
            <person name="Grimwood J."/>
            <person name="Barry K."/>
            <person name="Healey A."/>
            <person name="Mamidi S."/>
            <person name="Sreedasyam A."/>
            <person name="Shu S."/>
            <person name="Feldman M."/>
            <person name="Wu J."/>
            <person name="Yu Y."/>
            <person name="Chen C."/>
            <person name="Johnson J."/>
            <person name="Rokhsar D."/>
            <person name="Baxter I."/>
            <person name="Schmutz J."/>
            <person name="Brutnell T."/>
            <person name="Kellogg E."/>
        </authorList>
    </citation>
    <scope>NUCLEOTIDE SEQUENCE [LARGE SCALE GENOMIC DNA]</scope>
</reference>
<accession>A0A4V6D871</accession>
<dbReference type="OMA" id="KINIMDG"/>
<dbReference type="Gramene" id="TKW20966">
    <property type="protein sequence ID" value="TKW20966"/>
    <property type="gene ID" value="SEVIR_4G193300v2"/>
</dbReference>
<organism evidence="1 2">
    <name type="scientific">Setaria viridis</name>
    <name type="common">Green bristlegrass</name>
    <name type="synonym">Setaria italica subsp. viridis</name>
    <dbReference type="NCBI Taxonomy" id="4556"/>
    <lineage>
        <taxon>Eukaryota</taxon>
        <taxon>Viridiplantae</taxon>
        <taxon>Streptophyta</taxon>
        <taxon>Embryophyta</taxon>
        <taxon>Tracheophyta</taxon>
        <taxon>Spermatophyta</taxon>
        <taxon>Magnoliopsida</taxon>
        <taxon>Liliopsida</taxon>
        <taxon>Poales</taxon>
        <taxon>Poaceae</taxon>
        <taxon>PACMAD clade</taxon>
        <taxon>Panicoideae</taxon>
        <taxon>Panicodae</taxon>
        <taxon>Paniceae</taxon>
        <taxon>Cenchrinae</taxon>
        <taxon>Setaria</taxon>
    </lineage>
</organism>
<sequence>MQPPPVADDDPDCTFGRCLCSWLRSCSSRVPPVGPGRDYERVPIGADDSAARSWQSRVPPRMELLPELNADKRISLHPLPPLPPRPFMPIRPISAAGDLWAPGFLKHCGPTSLTNNNCSTAYAWKCGQLVTDYIPIRGRGVYVEEDDTIYLLCGSLVYAYKLCQDQDGCQYRMDQCDRVMCFVWISVPFWDSDLHCSRDAPHHFIPKGVQVLHSTCRQLDIDPSKSSGSRYKFCCFVQEYEENALPPAEMKRENEMTPSMNLELMEVPASSNVVESSMMLTWIFFNKTRFLCALRLENSVIKTNKALYIICQAPSYSTVFKINIMDGRLACHNQNLTPYSMIDTFVCADADDLMEQPFPWHFICDSTSIYAVSDKTNDIHVLSLAMGTLNSSEATRPVGIEFSVGLVLTVGPDIIATSDTLGVYQLSDAHEWERHSIQGYVHLEKKVKLSGYVVLNEKSFLVL</sequence>
<evidence type="ECO:0000313" key="1">
    <source>
        <dbReference type="EMBL" id="TKW20966.1"/>
    </source>
</evidence>
<gene>
    <name evidence="1" type="ORF">SEVIR_4G193300v2</name>
</gene>
<name>A0A4V6D871_SETVI</name>
<proteinExistence type="predicted"/>
<dbReference type="Proteomes" id="UP000298652">
    <property type="component" value="Chromosome 4"/>
</dbReference>
<keyword evidence="2" id="KW-1185">Reference proteome</keyword>
<protein>
    <submittedName>
        <fullName evidence="1">Uncharacterized protein</fullName>
    </submittedName>
</protein>
<dbReference type="EMBL" id="CM016555">
    <property type="protein sequence ID" value="TKW20966.1"/>
    <property type="molecule type" value="Genomic_DNA"/>
</dbReference>
<dbReference type="AlphaFoldDB" id="A0A4V6D871"/>
<evidence type="ECO:0000313" key="2">
    <source>
        <dbReference type="Proteomes" id="UP000298652"/>
    </source>
</evidence>